<keyword evidence="2" id="KW-0812">Transmembrane</keyword>
<evidence type="ECO:0000259" key="3">
    <source>
        <dbReference type="PROSITE" id="PS51841"/>
    </source>
</evidence>
<evidence type="ECO:0000256" key="2">
    <source>
        <dbReference type="SAM" id="Phobius"/>
    </source>
</evidence>
<feature type="transmembrane region" description="Helical" evidence="2">
    <location>
        <begin position="188"/>
        <end position="208"/>
    </location>
</feature>
<dbReference type="InterPro" id="IPR036415">
    <property type="entry name" value="Lamin_tail_dom_sf"/>
</dbReference>
<reference evidence="4 5" key="1">
    <citation type="submission" date="2017-09" db="EMBL/GenBank/DDBJ databases">
        <title>Depth-based differentiation of microbial function through sediment-hosted aquifers and enrichment of novel symbionts in the deep terrestrial subsurface.</title>
        <authorList>
            <person name="Probst A.J."/>
            <person name="Ladd B."/>
            <person name="Jarett J.K."/>
            <person name="Geller-Mcgrath D.E."/>
            <person name="Sieber C.M."/>
            <person name="Emerson J.B."/>
            <person name="Anantharaman K."/>
            <person name="Thomas B.C."/>
            <person name="Malmstrom R."/>
            <person name="Stieglmeier M."/>
            <person name="Klingl A."/>
            <person name="Woyke T."/>
            <person name="Ryan C.M."/>
            <person name="Banfield J.F."/>
        </authorList>
    </citation>
    <scope>NUCLEOTIDE SEQUENCE [LARGE SCALE GENOMIC DNA]</scope>
    <source>
        <strain evidence="4">CG23_combo_of_CG06-09_8_20_14_all_37_87_8</strain>
    </source>
</reference>
<keyword evidence="2" id="KW-1133">Transmembrane helix</keyword>
<keyword evidence="2" id="KW-0472">Membrane</keyword>
<dbReference type="Gene3D" id="2.60.40.1260">
    <property type="entry name" value="Lamin Tail domain"/>
    <property type="match status" value="1"/>
</dbReference>
<proteinExistence type="predicted"/>
<dbReference type="Pfam" id="PF00932">
    <property type="entry name" value="LTD"/>
    <property type="match status" value="1"/>
</dbReference>
<dbReference type="EMBL" id="PCSB01000080">
    <property type="protein sequence ID" value="PIP31403.1"/>
    <property type="molecule type" value="Genomic_DNA"/>
</dbReference>
<evidence type="ECO:0000313" key="4">
    <source>
        <dbReference type="EMBL" id="PIP31403.1"/>
    </source>
</evidence>
<feature type="compositionally biased region" description="Basic and acidic residues" evidence="1">
    <location>
        <begin position="158"/>
        <end position="170"/>
    </location>
</feature>
<dbReference type="PROSITE" id="PS51841">
    <property type="entry name" value="LTD"/>
    <property type="match status" value="1"/>
</dbReference>
<evidence type="ECO:0000313" key="5">
    <source>
        <dbReference type="Proteomes" id="UP000230447"/>
    </source>
</evidence>
<organism evidence="4 5">
    <name type="scientific">bacterium (Candidatus Gribaldobacteria) CG23_combo_of_CG06-09_8_20_14_all_37_87_8</name>
    <dbReference type="NCBI Taxonomy" id="2014278"/>
    <lineage>
        <taxon>Bacteria</taxon>
        <taxon>Candidatus Gribaldobacteria</taxon>
    </lineage>
</organism>
<name>A0A2G9ZDY8_9BACT</name>
<protein>
    <recommendedName>
        <fullName evidence="3">LTD domain-containing protein</fullName>
    </recommendedName>
</protein>
<dbReference type="SUPFAM" id="SSF74853">
    <property type="entry name" value="Lamin A/C globular tail domain"/>
    <property type="match status" value="1"/>
</dbReference>
<dbReference type="InterPro" id="IPR001322">
    <property type="entry name" value="Lamin_tail_dom"/>
</dbReference>
<sequence length="211" mass="23669">MKENKIALGFAFFLCLFIFFPFDCFSEQFLGIIITEVLPNPEGKDSENEFIELFNQEETPLDLTGWQICDKIGQSKTFTFESKIVAPKSFILLFIKETKISLNNEGDGLWLLDKQGNLIDEVTFSETKEGLSYSRNQGNEWLWVPPTPNKPNLFPKTSPEKENSLLKENKGGSVAKEGGEDRVLGSNLALFSLALLVALGSGLVVFFLKRS</sequence>
<dbReference type="AlphaFoldDB" id="A0A2G9ZDY8"/>
<feature type="region of interest" description="Disordered" evidence="1">
    <location>
        <begin position="152"/>
        <end position="177"/>
    </location>
</feature>
<feature type="domain" description="LTD" evidence="3">
    <location>
        <begin position="20"/>
        <end position="148"/>
    </location>
</feature>
<gene>
    <name evidence="4" type="ORF">COX24_03820</name>
</gene>
<accession>A0A2G9ZDY8</accession>
<dbReference type="Proteomes" id="UP000230447">
    <property type="component" value="Unassembled WGS sequence"/>
</dbReference>
<comment type="caution">
    <text evidence="4">The sequence shown here is derived from an EMBL/GenBank/DDBJ whole genome shotgun (WGS) entry which is preliminary data.</text>
</comment>
<evidence type="ECO:0000256" key="1">
    <source>
        <dbReference type="SAM" id="MobiDB-lite"/>
    </source>
</evidence>